<sequence length="193" mass="21090">PPGEEDEEEGGLRTGLHYPKPGQHQQQQESRHYNNSGRGGGHYRGGGGNYHRGYHHQGGYNRDRDHGGSRTWFKPRHGSAGSSGSNGNGSGSTTSGYASGGSRGRAESSSESPTGHKISFNENEYTKITTPRQDMLFKKGYLSQRKPWTPSNTSMSATPSTNESQSAAQSTAGRYRVVIVTNDFKPFLFIMEF</sequence>
<dbReference type="Proteomes" id="UP001239111">
    <property type="component" value="Chromosome 1"/>
</dbReference>
<organism evidence="1 2">
    <name type="scientific">Eretmocerus hayati</name>
    <dbReference type="NCBI Taxonomy" id="131215"/>
    <lineage>
        <taxon>Eukaryota</taxon>
        <taxon>Metazoa</taxon>
        <taxon>Ecdysozoa</taxon>
        <taxon>Arthropoda</taxon>
        <taxon>Hexapoda</taxon>
        <taxon>Insecta</taxon>
        <taxon>Pterygota</taxon>
        <taxon>Neoptera</taxon>
        <taxon>Endopterygota</taxon>
        <taxon>Hymenoptera</taxon>
        <taxon>Apocrita</taxon>
        <taxon>Proctotrupomorpha</taxon>
        <taxon>Chalcidoidea</taxon>
        <taxon>Aphelinidae</taxon>
        <taxon>Aphelininae</taxon>
        <taxon>Eretmocerus</taxon>
    </lineage>
</organism>
<protein>
    <submittedName>
        <fullName evidence="1">Uncharacterized protein</fullName>
    </submittedName>
</protein>
<comment type="caution">
    <text evidence="1">The sequence shown here is derived from an EMBL/GenBank/DDBJ whole genome shotgun (WGS) entry which is preliminary data.</text>
</comment>
<keyword evidence="2" id="KW-1185">Reference proteome</keyword>
<proteinExistence type="predicted"/>
<reference evidence="1" key="1">
    <citation type="submission" date="2023-04" db="EMBL/GenBank/DDBJ databases">
        <title>A chromosome-level genome assembly of the parasitoid wasp Eretmocerus hayati.</title>
        <authorList>
            <person name="Zhong Y."/>
            <person name="Liu S."/>
            <person name="Liu Y."/>
        </authorList>
    </citation>
    <scope>NUCLEOTIDE SEQUENCE</scope>
    <source>
        <strain evidence="1">ZJU_SS_LIU_2023</strain>
    </source>
</reference>
<gene>
    <name evidence="1" type="ORF">QAD02_022292</name>
</gene>
<evidence type="ECO:0000313" key="1">
    <source>
        <dbReference type="EMBL" id="KAJ8686498.1"/>
    </source>
</evidence>
<feature type="non-terminal residue" evidence="1">
    <location>
        <position position="1"/>
    </location>
</feature>
<dbReference type="EMBL" id="CM056741">
    <property type="protein sequence ID" value="KAJ8686498.1"/>
    <property type="molecule type" value="Genomic_DNA"/>
</dbReference>
<evidence type="ECO:0000313" key="2">
    <source>
        <dbReference type="Proteomes" id="UP001239111"/>
    </source>
</evidence>
<name>A0ACC2PSM7_9HYME</name>
<accession>A0ACC2PSM7</accession>